<evidence type="ECO:0000259" key="5">
    <source>
        <dbReference type="Pfam" id="PF00296"/>
    </source>
</evidence>
<dbReference type="PANTHER" id="PTHR42847:SF4">
    <property type="entry name" value="ALKANESULFONATE MONOOXYGENASE-RELATED"/>
    <property type="match status" value="1"/>
</dbReference>
<dbReference type="Proteomes" id="UP000267081">
    <property type="component" value="Unassembled WGS sequence"/>
</dbReference>
<gene>
    <name evidence="6" type="ORF">EIY87_38855</name>
</gene>
<keyword evidence="2" id="KW-0288">FMN</keyword>
<name>A0A427T021_9PSEU</name>
<keyword evidence="3" id="KW-0560">Oxidoreductase</keyword>
<dbReference type="InterPro" id="IPR036661">
    <property type="entry name" value="Luciferase-like_sf"/>
</dbReference>
<evidence type="ECO:0000256" key="4">
    <source>
        <dbReference type="ARBA" id="ARBA00023033"/>
    </source>
</evidence>
<feature type="domain" description="Luciferase-like" evidence="5">
    <location>
        <begin position="11"/>
        <end position="250"/>
    </location>
</feature>
<dbReference type="Gene3D" id="3.20.20.30">
    <property type="entry name" value="Luciferase-like domain"/>
    <property type="match status" value="1"/>
</dbReference>
<keyword evidence="1" id="KW-0285">Flavoprotein</keyword>
<organism evidence="6 7">
    <name type="scientific">Amycolatopsis eburnea</name>
    <dbReference type="NCBI Taxonomy" id="2267691"/>
    <lineage>
        <taxon>Bacteria</taxon>
        <taxon>Bacillati</taxon>
        <taxon>Actinomycetota</taxon>
        <taxon>Actinomycetes</taxon>
        <taxon>Pseudonocardiales</taxon>
        <taxon>Pseudonocardiaceae</taxon>
        <taxon>Amycolatopsis</taxon>
    </lineage>
</organism>
<evidence type="ECO:0000313" key="7">
    <source>
        <dbReference type="Proteomes" id="UP000267081"/>
    </source>
</evidence>
<dbReference type="InterPro" id="IPR011251">
    <property type="entry name" value="Luciferase-like_dom"/>
</dbReference>
<keyword evidence="4" id="KW-0503">Monooxygenase</keyword>
<dbReference type="NCBIfam" id="TIGR03560">
    <property type="entry name" value="F420_Rv1855c"/>
    <property type="match status" value="1"/>
</dbReference>
<keyword evidence="7" id="KW-1185">Reference proteome</keyword>
<protein>
    <submittedName>
        <fullName evidence="6">LLM class F420-dependent oxidoreductase</fullName>
    </submittedName>
</protein>
<dbReference type="InterPro" id="IPR019952">
    <property type="entry name" value="F420_OxRdatse_Rv1855c_pred"/>
</dbReference>
<evidence type="ECO:0000256" key="3">
    <source>
        <dbReference type="ARBA" id="ARBA00023002"/>
    </source>
</evidence>
<comment type="caution">
    <text evidence="6">The sequence shown here is derived from an EMBL/GenBank/DDBJ whole genome shotgun (WGS) entry which is preliminary data.</text>
</comment>
<reference evidence="6 7" key="1">
    <citation type="submission" date="2018-12" db="EMBL/GenBank/DDBJ databases">
        <title>Amycolatopsis eburnea sp. nov. actinomycete associate with arbuscular mycorrhiza fungal spore.</title>
        <authorList>
            <person name="Lumyong S."/>
            <person name="Chaiya L."/>
        </authorList>
    </citation>
    <scope>NUCLEOTIDE SEQUENCE [LARGE SCALE GENOMIC DNA]</scope>
    <source>
        <strain evidence="6 7">GLM-1</strain>
    </source>
</reference>
<dbReference type="OrthoDB" id="4029802at2"/>
<dbReference type="PANTHER" id="PTHR42847">
    <property type="entry name" value="ALKANESULFONATE MONOOXYGENASE"/>
    <property type="match status" value="1"/>
</dbReference>
<dbReference type="RefSeq" id="WP_125314900.1">
    <property type="nucleotide sequence ID" value="NZ_RSEC01000060.1"/>
</dbReference>
<evidence type="ECO:0000256" key="1">
    <source>
        <dbReference type="ARBA" id="ARBA00022630"/>
    </source>
</evidence>
<evidence type="ECO:0000313" key="6">
    <source>
        <dbReference type="EMBL" id="RSD10757.1"/>
    </source>
</evidence>
<dbReference type="AlphaFoldDB" id="A0A427T021"/>
<accession>A0A427T021</accession>
<dbReference type="EMBL" id="RSEC01000060">
    <property type="protein sequence ID" value="RSD10757.1"/>
    <property type="molecule type" value="Genomic_DNA"/>
</dbReference>
<dbReference type="GO" id="GO:0046306">
    <property type="term" value="P:alkanesulfonate catabolic process"/>
    <property type="evidence" value="ECO:0007669"/>
    <property type="project" value="TreeGrafter"/>
</dbReference>
<dbReference type="GO" id="GO:0008726">
    <property type="term" value="F:alkanesulfonate monooxygenase activity"/>
    <property type="evidence" value="ECO:0007669"/>
    <property type="project" value="TreeGrafter"/>
</dbReference>
<evidence type="ECO:0000256" key="2">
    <source>
        <dbReference type="ARBA" id="ARBA00022643"/>
    </source>
</evidence>
<dbReference type="InterPro" id="IPR050172">
    <property type="entry name" value="SsuD_RutA_monooxygenase"/>
</dbReference>
<dbReference type="SUPFAM" id="SSF51679">
    <property type="entry name" value="Bacterial luciferase-like"/>
    <property type="match status" value="1"/>
</dbReference>
<proteinExistence type="predicted"/>
<sequence length="310" mass="33753">MELRIFTEPQEGAGHGDLLRVARHAEATGFPAFFRSDHYMRTGTAAAHPGPSDAWVTLGALARETSRIRLGVLLSPVTFRYPGALAVTIAQVDEMSGGRVEFGIGSGWFEGEHHAIGAPFPTKGERVDRLGEQLEILTGLWGTPVGDTYSFEGKHYRIVDSPALPKPVQGPHPPIIMGGKGPKRLPRLVARYANEFNNSLWDEENTAAQFDRVRAACAEIGRDPAEITFSVAQTICVGADEATVAARAEKIGRTVEDLREKTLTGSPAEVVDKIGRWRERTGISRVYLQVLDLADLDHLDLIAAEVVPQV</sequence>
<dbReference type="Pfam" id="PF00296">
    <property type="entry name" value="Bac_luciferase"/>
    <property type="match status" value="1"/>
</dbReference>